<dbReference type="PANTHER" id="PTHR10937:SF17">
    <property type="entry name" value="GLUCOSAMINE-FRUCTOSE-6-PHOSPHATE AMINOTRANSFERASE"/>
    <property type="match status" value="1"/>
</dbReference>
<evidence type="ECO:0000313" key="4">
    <source>
        <dbReference type="Proteomes" id="UP000184080"/>
    </source>
</evidence>
<dbReference type="OrthoDB" id="9779207at2"/>
<dbReference type="PROSITE" id="PS51464">
    <property type="entry name" value="SIS"/>
    <property type="match status" value="1"/>
</dbReference>
<dbReference type="Proteomes" id="UP000184080">
    <property type="component" value="Unassembled WGS sequence"/>
</dbReference>
<dbReference type="PANTHER" id="PTHR10937">
    <property type="entry name" value="GLUCOSAMINE--FRUCTOSE-6-PHOSPHATE AMINOTRANSFERASE, ISOMERIZING"/>
    <property type="match status" value="1"/>
</dbReference>
<keyword evidence="1" id="KW-0677">Repeat</keyword>
<keyword evidence="4" id="KW-1185">Reference proteome</keyword>
<dbReference type="STRING" id="1121298.SAMN05444401_2160"/>
<dbReference type="InterPro" id="IPR035466">
    <property type="entry name" value="GlmS/AgaS_SIS"/>
</dbReference>
<feature type="domain" description="SIS" evidence="2">
    <location>
        <begin position="29"/>
        <end position="171"/>
    </location>
</feature>
<dbReference type="Gene3D" id="3.40.50.10490">
    <property type="entry name" value="Glucose-6-phosphate isomerase like protein, domain 1"/>
    <property type="match status" value="2"/>
</dbReference>
<evidence type="ECO:0000256" key="1">
    <source>
        <dbReference type="ARBA" id="ARBA00022737"/>
    </source>
</evidence>
<organism evidence="3 4">
    <name type="scientific">Clostridium amylolyticum</name>
    <dbReference type="NCBI Taxonomy" id="1121298"/>
    <lineage>
        <taxon>Bacteria</taxon>
        <taxon>Bacillati</taxon>
        <taxon>Bacillota</taxon>
        <taxon>Clostridia</taxon>
        <taxon>Eubacteriales</taxon>
        <taxon>Clostridiaceae</taxon>
        <taxon>Clostridium</taxon>
    </lineage>
</organism>
<dbReference type="GO" id="GO:0006047">
    <property type="term" value="P:UDP-N-acetylglucosamine metabolic process"/>
    <property type="evidence" value="ECO:0007669"/>
    <property type="project" value="TreeGrafter"/>
</dbReference>
<accession>A0A1M6GLI1</accession>
<dbReference type="InterPro" id="IPR001347">
    <property type="entry name" value="SIS_dom"/>
</dbReference>
<name>A0A1M6GLI1_9CLOT</name>
<reference evidence="3 4" key="1">
    <citation type="submission" date="2016-11" db="EMBL/GenBank/DDBJ databases">
        <authorList>
            <person name="Jaros S."/>
            <person name="Januszkiewicz K."/>
            <person name="Wedrychowicz H."/>
        </authorList>
    </citation>
    <scope>NUCLEOTIDE SEQUENCE [LARGE SCALE GENOMIC DNA]</scope>
    <source>
        <strain evidence="3 4">DSM 21864</strain>
    </source>
</reference>
<dbReference type="GO" id="GO:0006487">
    <property type="term" value="P:protein N-linked glycosylation"/>
    <property type="evidence" value="ECO:0007669"/>
    <property type="project" value="TreeGrafter"/>
</dbReference>
<dbReference type="GO" id="GO:0004360">
    <property type="term" value="F:glutamine-fructose-6-phosphate transaminase (isomerizing) activity"/>
    <property type="evidence" value="ECO:0007669"/>
    <property type="project" value="TreeGrafter"/>
</dbReference>
<dbReference type="RefSeq" id="WP_073006375.1">
    <property type="nucleotide sequence ID" value="NZ_FQZO01000003.1"/>
</dbReference>
<dbReference type="InterPro" id="IPR046348">
    <property type="entry name" value="SIS_dom_sf"/>
</dbReference>
<evidence type="ECO:0000259" key="2">
    <source>
        <dbReference type="PROSITE" id="PS51464"/>
    </source>
</evidence>
<dbReference type="SUPFAM" id="SSF53697">
    <property type="entry name" value="SIS domain"/>
    <property type="match status" value="1"/>
</dbReference>
<proteinExistence type="predicted"/>
<dbReference type="CDD" id="cd05008">
    <property type="entry name" value="SIS_GlmS_GlmD_1"/>
    <property type="match status" value="1"/>
</dbReference>
<dbReference type="EMBL" id="FQZO01000003">
    <property type="protein sequence ID" value="SHJ10773.1"/>
    <property type="molecule type" value="Genomic_DNA"/>
</dbReference>
<dbReference type="GO" id="GO:0097367">
    <property type="term" value="F:carbohydrate derivative binding"/>
    <property type="evidence" value="ECO:0007669"/>
    <property type="project" value="InterPro"/>
</dbReference>
<protein>
    <submittedName>
        <fullName evidence="3">SIS domain-containing protein</fullName>
    </submittedName>
</protein>
<sequence>MVTLMDCIERIPLKLEEIANKRDVRLSGLLEYLERKDEIDEIIFVASGTSYNSAFTIKSFCENVCGIRATLVYPNIFVNYTEKLNPKALYVLISQGGSTRLVYEALEKVKKLGYLNCSITASLDSIIANHADVAIEMGCAHEEYNYRTLGYSTTVATLYMMCIDIARLYNNITEEQVSDLLEDFGNLYESLVEIKGKTLSWYYENKFSLMKRNKMMVAATNDLWPVAQESDIKVMEMVPMITRSFELEEFIHGPQNSFDDSTVFFILSRKGEDEEKAKAIAKFIKNEIGFCAIIGNSTMGERDLEINPRSKYFSTLEYITPMQVIAYKLADDHGRDLKRAVNAQVTKYITKTI</sequence>
<dbReference type="AlphaFoldDB" id="A0A1M6GLI1"/>
<dbReference type="GO" id="GO:0006002">
    <property type="term" value="P:fructose 6-phosphate metabolic process"/>
    <property type="evidence" value="ECO:0007669"/>
    <property type="project" value="TreeGrafter"/>
</dbReference>
<gene>
    <name evidence="3" type="ORF">SAMN05444401_2160</name>
</gene>
<evidence type="ECO:0000313" key="3">
    <source>
        <dbReference type="EMBL" id="SHJ10773.1"/>
    </source>
</evidence>
<dbReference type="Pfam" id="PF01380">
    <property type="entry name" value="SIS"/>
    <property type="match status" value="1"/>
</dbReference>